<accession>A0A4P9ZCP8</accession>
<sequence length="263" mass="27590">MPDKDSGSHLSRLLATLVGLAALLGHVVLVPTEWTASSVLSPSSRTLGLSKPKTILSLGDRVISPPYFHPFQPPMLLTPPLADPKSGMPLTFAFSGSSPERPFGGSSYTQLHFSSDLVAHCVDYVVGPPHLPVVSFGAWSPPFSGNITFPAVPREPLVPIMNLDVPLLDRAPLALIQNHPGPGGIVQMRRPYLDGVMTTGMAPGSSLLSSLFHQSFSLALAYGSKPSHGLESPAGAAAAPRETGLTEQAIKQAAGRNPCPEPA</sequence>
<reference evidence="2" key="1">
    <citation type="journal article" date="2018" name="Nat. Microbiol.">
        <title>Leveraging single-cell genomics to expand the fungal tree of life.</title>
        <authorList>
            <person name="Ahrendt S.R."/>
            <person name="Quandt C.A."/>
            <person name="Ciobanu D."/>
            <person name="Clum A."/>
            <person name="Salamov A."/>
            <person name="Andreopoulos B."/>
            <person name="Cheng J.F."/>
            <person name="Woyke T."/>
            <person name="Pelin A."/>
            <person name="Henrissat B."/>
            <person name="Reynolds N.K."/>
            <person name="Benny G.L."/>
            <person name="Smith M.E."/>
            <person name="James T.Y."/>
            <person name="Grigoriev I.V."/>
        </authorList>
    </citation>
    <scope>NUCLEOTIDE SEQUENCE [LARGE SCALE GENOMIC DNA]</scope>
    <source>
        <strain evidence="2">Baker2002</strain>
    </source>
</reference>
<dbReference type="Proteomes" id="UP000268321">
    <property type="component" value="Unassembled WGS sequence"/>
</dbReference>
<proteinExistence type="predicted"/>
<name>A0A4P9ZCP8_9ASCO</name>
<keyword evidence="2" id="KW-1185">Reference proteome</keyword>
<dbReference type="AlphaFoldDB" id="A0A4P9ZCP8"/>
<evidence type="ECO:0000313" key="2">
    <source>
        <dbReference type="Proteomes" id="UP000268321"/>
    </source>
</evidence>
<evidence type="ECO:0000313" key="1">
    <source>
        <dbReference type="EMBL" id="RKP29881.1"/>
    </source>
</evidence>
<gene>
    <name evidence="1" type="ORF">METBISCDRAFT_23849</name>
</gene>
<dbReference type="EMBL" id="ML004472">
    <property type="protein sequence ID" value="RKP29881.1"/>
    <property type="molecule type" value="Genomic_DNA"/>
</dbReference>
<protein>
    <submittedName>
        <fullName evidence="1">Uncharacterized protein</fullName>
    </submittedName>
</protein>
<organism evidence="1 2">
    <name type="scientific">Metschnikowia bicuspidata</name>
    <dbReference type="NCBI Taxonomy" id="27322"/>
    <lineage>
        <taxon>Eukaryota</taxon>
        <taxon>Fungi</taxon>
        <taxon>Dikarya</taxon>
        <taxon>Ascomycota</taxon>
        <taxon>Saccharomycotina</taxon>
        <taxon>Pichiomycetes</taxon>
        <taxon>Metschnikowiaceae</taxon>
        <taxon>Metschnikowia</taxon>
    </lineage>
</organism>